<evidence type="ECO:0000256" key="1">
    <source>
        <dbReference type="ARBA" id="ARBA00004589"/>
    </source>
</evidence>
<evidence type="ECO:0000256" key="4">
    <source>
        <dbReference type="ARBA" id="ARBA00022729"/>
    </source>
</evidence>
<keyword evidence="8" id="KW-0449">Lipoprotein</keyword>
<keyword evidence="5 9" id="KW-1133">Transmembrane helix</keyword>
<evidence type="ECO:0000313" key="11">
    <source>
        <dbReference type="EMBL" id="JAR99159.1"/>
    </source>
</evidence>
<accession>A0A170XS60</accession>
<reference evidence="11" key="2">
    <citation type="journal article" date="2017" name="J. Med. Entomol.">
        <title>Transcriptome Analysis of the Triatoma infestans (Hemiptera: Reduviidae) Integument.</title>
        <authorList>
            <person name="Calderon-Fernandez G.M."/>
            <person name="Moriconi D.E."/>
            <person name="Dulbecco A.B."/>
            <person name="Juarez M.P."/>
        </authorList>
    </citation>
    <scope>NUCLEOTIDE SEQUENCE</scope>
    <source>
        <strain evidence="11">Int1</strain>
        <tissue evidence="11">Integument</tissue>
    </source>
</reference>
<dbReference type="GO" id="GO:0032222">
    <property type="term" value="P:regulation of synaptic transmission, cholinergic"/>
    <property type="evidence" value="ECO:0007669"/>
    <property type="project" value="InterPro"/>
</dbReference>
<evidence type="ECO:0000256" key="8">
    <source>
        <dbReference type="ARBA" id="ARBA00023288"/>
    </source>
</evidence>
<evidence type="ECO:0000256" key="3">
    <source>
        <dbReference type="ARBA" id="ARBA00022692"/>
    </source>
</evidence>
<evidence type="ECO:0000256" key="2">
    <source>
        <dbReference type="ARBA" id="ARBA00022622"/>
    </source>
</evidence>
<feature type="transmembrane region" description="Helical" evidence="9">
    <location>
        <begin position="128"/>
        <end position="148"/>
    </location>
</feature>
<keyword evidence="7" id="KW-0325">Glycoprotein</keyword>
<organism evidence="11">
    <name type="scientific">Triatoma infestans</name>
    <name type="common">Assassin bug</name>
    <dbReference type="NCBI Taxonomy" id="30076"/>
    <lineage>
        <taxon>Eukaryota</taxon>
        <taxon>Metazoa</taxon>
        <taxon>Ecdysozoa</taxon>
        <taxon>Arthropoda</taxon>
        <taxon>Hexapoda</taxon>
        <taxon>Insecta</taxon>
        <taxon>Pterygota</taxon>
        <taxon>Neoptera</taxon>
        <taxon>Paraneoptera</taxon>
        <taxon>Hemiptera</taxon>
        <taxon>Heteroptera</taxon>
        <taxon>Panheteroptera</taxon>
        <taxon>Cimicomorpha</taxon>
        <taxon>Reduviidae</taxon>
        <taxon>Triatominae</taxon>
        <taxon>Triatoma</taxon>
    </lineage>
</organism>
<dbReference type="GO" id="GO:0030431">
    <property type="term" value="P:sleep"/>
    <property type="evidence" value="ECO:0007669"/>
    <property type="project" value="InterPro"/>
</dbReference>
<dbReference type="AlphaFoldDB" id="A0A170XS60"/>
<sequence length="149" mass="16954">KIPNKMGIIIMNLFWSAAFLLICICFFPKDVSGVWCYQCNSAYNIGCAEIKPNDTKSVYYKSCNPEDKNVTEMFCRKLVQKVHDREGLIRVVRSCGWVLDAREDCYSSRTAGREEKSCQCFTDGCNPASATTISFFTIFTSLISIYIFI</sequence>
<dbReference type="PANTHER" id="PTHR33562:SF23">
    <property type="entry name" value="PROTEIN QUIVER"/>
    <property type="match status" value="1"/>
</dbReference>
<dbReference type="EMBL" id="GEMB01004103">
    <property type="protein sequence ID" value="JAR99159.1"/>
    <property type="molecule type" value="Transcribed_RNA"/>
</dbReference>
<evidence type="ECO:0000256" key="7">
    <source>
        <dbReference type="ARBA" id="ARBA00023180"/>
    </source>
</evidence>
<keyword evidence="4 10" id="KW-0732">Signal</keyword>
<dbReference type="Pfam" id="PF17064">
    <property type="entry name" value="QVR"/>
    <property type="match status" value="1"/>
</dbReference>
<feature type="chain" id="PRO_5007904733" evidence="10">
    <location>
        <begin position="34"/>
        <end position="149"/>
    </location>
</feature>
<evidence type="ECO:0000256" key="9">
    <source>
        <dbReference type="SAM" id="Phobius"/>
    </source>
</evidence>
<evidence type="ECO:0000256" key="5">
    <source>
        <dbReference type="ARBA" id="ARBA00022989"/>
    </source>
</evidence>
<name>A0A170XS60_TRIIF</name>
<dbReference type="InterPro" id="IPR050975">
    <property type="entry name" value="Sleep_regulator"/>
</dbReference>
<evidence type="ECO:0000256" key="6">
    <source>
        <dbReference type="ARBA" id="ARBA00023136"/>
    </source>
</evidence>
<dbReference type="PANTHER" id="PTHR33562">
    <property type="entry name" value="ATILLA, ISOFORM B-RELATED-RELATED"/>
    <property type="match status" value="1"/>
</dbReference>
<keyword evidence="3 9" id="KW-0812">Transmembrane</keyword>
<dbReference type="GO" id="GO:0098552">
    <property type="term" value="C:side of membrane"/>
    <property type="evidence" value="ECO:0007669"/>
    <property type="project" value="UniProtKB-KW"/>
</dbReference>
<reference evidence="11" key="1">
    <citation type="submission" date="2016-04" db="EMBL/GenBank/DDBJ databases">
        <authorList>
            <person name="Calderon-Fernandez G.M.Sr."/>
        </authorList>
    </citation>
    <scope>NUCLEOTIDE SEQUENCE</scope>
    <source>
        <strain evidence="11">Int1</strain>
        <tissue evidence="11">Integument</tissue>
    </source>
</reference>
<dbReference type="InterPro" id="IPR031424">
    <property type="entry name" value="QVR-like"/>
</dbReference>
<protein>
    <submittedName>
        <fullName evidence="11">Uncharacterized protein</fullName>
    </submittedName>
</protein>
<feature type="non-terminal residue" evidence="11">
    <location>
        <position position="1"/>
    </location>
</feature>
<keyword evidence="2" id="KW-0336">GPI-anchor</keyword>
<comment type="subcellular location">
    <subcellularLocation>
        <location evidence="1">Membrane</location>
        <topology evidence="1">Lipid-anchor</topology>
        <topology evidence="1">GPI-anchor</topology>
    </subcellularLocation>
</comment>
<keyword evidence="6 9" id="KW-0472">Membrane</keyword>
<feature type="signal peptide" evidence="10">
    <location>
        <begin position="1"/>
        <end position="33"/>
    </location>
</feature>
<evidence type="ECO:0000256" key="10">
    <source>
        <dbReference type="SAM" id="SignalP"/>
    </source>
</evidence>
<proteinExistence type="predicted"/>